<evidence type="ECO:0000256" key="4">
    <source>
        <dbReference type="ARBA" id="ARBA00022741"/>
    </source>
</evidence>
<evidence type="ECO:0000313" key="7">
    <source>
        <dbReference type="Proteomes" id="UP000182412"/>
    </source>
</evidence>
<evidence type="ECO:0000256" key="3">
    <source>
        <dbReference type="ARBA" id="ARBA00022722"/>
    </source>
</evidence>
<keyword evidence="1" id="KW-0597">Phosphoprotein</keyword>
<keyword evidence="2" id="KW-1277">Toxin-antitoxin system</keyword>
<dbReference type="AlphaFoldDB" id="A0A1H0UF70"/>
<proteinExistence type="predicted"/>
<dbReference type="Proteomes" id="UP000182412">
    <property type="component" value="Unassembled WGS sequence"/>
</dbReference>
<evidence type="ECO:0000313" key="6">
    <source>
        <dbReference type="EMBL" id="SDP64763.1"/>
    </source>
</evidence>
<dbReference type="GO" id="GO:0004540">
    <property type="term" value="F:RNA nuclease activity"/>
    <property type="evidence" value="ECO:0007669"/>
    <property type="project" value="InterPro"/>
</dbReference>
<dbReference type="EMBL" id="FNJQ01000032">
    <property type="protein sequence ID" value="SDP64763.1"/>
    <property type="molecule type" value="Genomic_DNA"/>
</dbReference>
<evidence type="ECO:0000256" key="1">
    <source>
        <dbReference type="ARBA" id="ARBA00022553"/>
    </source>
</evidence>
<keyword evidence="4" id="KW-0547">Nucleotide-binding</keyword>
<dbReference type="GO" id="GO:0110001">
    <property type="term" value="C:toxin-antitoxin complex"/>
    <property type="evidence" value="ECO:0007669"/>
    <property type="project" value="InterPro"/>
</dbReference>
<evidence type="ECO:0000256" key="5">
    <source>
        <dbReference type="ARBA" id="ARBA00022801"/>
    </source>
</evidence>
<keyword evidence="3" id="KW-0540">Nuclease</keyword>
<name>A0A1H0UF70_SELRU</name>
<dbReference type="Pfam" id="PF01934">
    <property type="entry name" value="HepT-like"/>
    <property type="match status" value="1"/>
</dbReference>
<dbReference type="PANTHER" id="PTHR34139">
    <property type="entry name" value="UPF0331 PROTEIN MJ0127"/>
    <property type="match status" value="1"/>
</dbReference>
<reference evidence="6 7" key="1">
    <citation type="submission" date="2016-10" db="EMBL/GenBank/DDBJ databases">
        <authorList>
            <person name="de Groot N.N."/>
        </authorList>
    </citation>
    <scope>NUCLEOTIDE SEQUENCE [LARGE SCALE GENOMIC DNA]</scope>
    <source>
        <strain evidence="6 7">S137</strain>
    </source>
</reference>
<organism evidence="6 7">
    <name type="scientific">Selenomonas ruminantium</name>
    <dbReference type="NCBI Taxonomy" id="971"/>
    <lineage>
        <taxon>Bacteria</taxon>
        <taxon>Bacillati</taxon>
        <taxon>Bacillota</taxon>
        <taxon>Negativicutes</taxon>
        <taxon>Selenomonadales</taxon>
        <taxon>Selenomonadaceae</taxon>
        <taxon>Selenomonas</taxon>
    </lineage>
</organism>
<keyword evidence="5" id="KW-0378">Hydrolase</keyword>
<dbReference type="GO" id="GO:0000166">
    <property type="term" value="F:nucleotide binding"/>
    <property type="evidence" value="ECO:0007669"/>
    <property type="project" value="UniProtKB-KW"/>
</dbReference>
<sequence length="117" mass="13709">MLLNNKDRQILEHILKYCDEVELALSEYGNDKEKFLNNPVFRNACAMPIMQIGELAKRLSLELCQSTPTIPWKAIKGMRDLFAHDYRSMNKDMIWMTAVKNIPELKANINERILFNH</sequence>
<dbReference type="InterPro" id="IPR051813">
    <property type="entry name" value="HepT_RNase_toxin"/>
</dbReference>
<evidence type="ECO:0000256" key="2">
    <source>
        <dbReference type="ARBA" id="ARBA00022649"/>
    </source>
</evidence>
<dbReference type="InterPro" id="IPR008201">
    <property type="entry name" value="HepT-like"/>
</dbReference>
<dbReference type="OrthoDB" id="9810538at2"/>
<gene>
    <name evidence="6" type="ORF">SAMN05216366_1326</name>
</gene>
<dbReference type="GO" id="GO:0016787">
    <property type="term" value="F:hydrolase activity"/>
    <property type="evidence" value="ECO:0007669"/>
    <property type="project" value="UniProtKB-KW"/>
</dbReference>
<dbReference type="RefSeq" id="WP_074573174.1">
    <property type="nucleotide sequence ID" value="NZ_FNJQ01000032.1"/>
</dbReference>
<dbReference type="PANTHER" id="PTHR34139:SF1">
    <property type="entry name" value="RNASE MJ1380-RELATED"/>
    <property type="match status" value="1"/>
</dbReference>
<accession>A0A1H0UF70</accession>
<protein>
    <submittedName>
        <fullName evidence="6">Uncharacterized conserved protein, contains HEPN domain</fullName>
    </submittedName>
</protein>